<dbReference type="Proteomes" id="UP001056120">
    <property type="component" value="Linkage Group LG24"/>
</dbReference>
<accession>A0ACB9AS88</accession>
<name>A0ACB9AS88_9ASTR</name>
<dbReference type="EMBL" id="CM042041">
    <property type="protein sequence ID" value="KAI3713114.1"/>
    <property type="molecule type" value="Genomic_DNA"/>
</dbReference>
<proteinExistence type="predicted"/>
<comment type="caution">
    <text evidence="1">The sequence shown here is derived from an EMBL/GenBank/DDBJ whole genome shotgun (WGS) entry which is preliminary data.</text>
</comment>
<evidence type="ECO:0000313" key="1">
    <source>
        <dbReference type="EMBL" id="KAI3713114.1"/>
    </source>
</evidence>
<reference evidence="1 2" key="2">
    <citation type="journal article" date="2022" name="Mol. Ecol. Resour.">
        <title>The genomes of chicory, endive, great burdock and yacon provide insights into Asteraceae paleo-polyploidization history and plant inulin production.</title>
        <authorList>
            <person name="Fan W."/>
            <person name="Wang S."/>
            <person name="Wang H."/>
            <person name="Wang A."/>
            <person name="Jiang F."/>
            <person name="Liu H."/>
            <person name="Zhao H."/>
            <person name="Xu D."/>
            <person name="Zhang Y."/>
        </authorList>
    </citation>
    <scope>NUCLEOTIDE SEQUENCE [LARGE SCALE GENOMIC DNA]</scope>
    <source>
        <strain evidence="2">cv. Yunnan</strain>
        <tissue evidence="1">Leaves</tissue>
    </source>
</reference>
<organism evidence="1 2">
    <name type="scientific">Smallanthus sonchifolius</name>
    <dbReference type="NCBI Taxonomy" id="185202"/>
    <lineage>
        <taxon>Eukaryota</taxon>
        <taxon>Viridiplantae</taxon>
        <taxon>Streptophyta</taxon>
        <taxon>Embryophyta</taxon>
        <taxon>Tracheophyta</taxon>
        <taxon>Spermatophyta</taxon>
        <taxon>Magnoliopsida</taxon>
        <taxon>eudicotyledons</taxon>
        <taxon>Gunneridae</taxon>
        <taxon>Pentapetalae</taxon>
        <taxon>asterids</taxon>
        <taxon>campanulids</taxon>
        <taxon>Asterales</taxon>
        <taxon>Asteraceae</taxon>
        <taxon>Asteroideae</taxon>
        <taxon>Heliantheae alliance</taxon>
        <taxon>Millerieae</taxon>
        <taxon>Smallanthus</taxon>
    </lineage>
</organism>
<gene>
    <name evidence="1" type="ORF">L1987_71685</name>
</gene>
<keyword evidence="2" id="KW-1185">Reference proteome</keyword>
<reference evidence="2" key="1">
    <citation type="journal article" date="2022" name="Mol. Ecol. Resour.">
        <title>The genomes of chicory, endive, great burdock and yacon provide insights into Asteraceae palaeo-polyploidization history and plant inulin production.</title>
        <authorList>
            <person name="Fan W."/>
            <person name="Wang S."/>
            <person name="Wang H."/>
            <person name="Wang A."/>
            <person name="Jiang F."/>
            <person name="Liu H."/>
            <person name="Zhao H."/>
            <person name="Xu D."/>
            <person name="Zhang Y."/>
        </authorList>
    </citation>
    <scope>NUCLEOTIDE SEQUENCE [LARGE SCALE GENOMIC DNA]</scope>
    <source>
        <strain evidence="2">cv. Yunnan</strain>
    </source>
</reference>
<sequence>MEYAAMSSDGADEILDKKLAGECDLEEVRSLARIAHRCLHKAPRKRPTIGEVSQDIKKLKHKHIMRSESSSTMSFGGQEFSDIMGCLELQQNQLKQMTRIDETSQMRI</sequence>
<evidence type="ECO:0000313" key="2">
    <source>
        <dbReference type="Proteomes" id="UP001056120"/>
    </source>
</evidence>
<protein>
    <submittedName>
        <fullName evidence="1">Uncharacterized protein</fullName>
    </submittedName>
</protein>